<dbReference type="SUPFAM" id="SSF47473">
    <property type="entry name" value="EF-hand"/>
    <property type="match status" value="1"/>
</dbReference>
<feature type="transmembrane region" description="Helical" evidence="15">
    <location>
        <begin position="345"/>
        <end position="368"/>
    </location>
</feature>
<dbReference type="Pfam" id="PF13499">
    <property type="entry name" value="EF-hand_7"/>
    <property type="match status" value="1"/>
</dbReference>
<keyword evidence="4" id="KW-0109">Calcium transport</keyword>
<dbReference type="Gene3D" id="1.10.238.10">
    <property type="entry name" value="EF-hand"/>
    <property type="match status" value="1"/>
</dbReference>
<feature type="domain" description="EF-hand" evidence="16">
    <location>
        <begin position="469"/>
        <end position="504"/>
    </location>
</feature>
<evidence type="ECO:0000256" key="2">
    <source>
        <dbReference type="ARBA" id="ARBA00022448"/>
    </source>
</evidence>
<dbReference type="SMART" id="SM00054">
    <property type="entry name" value="EFh"/>
    <property type="match status" value="2"/>
</dbReference>
<feature type="transmembrane region" description="Helical" evidence="15">
    <location>
        <begin position="389"/>
        <end position="415"/>
    </location>
</feature>
<dbReference type="PROSITE" id="PS50222">
    <property type="entry name" value="EF_HAND_2"/>
    <property type="match status" value="2"/>
</dbReference>
<dbReference type="InterPro" id="IPR011992">
    <property type="entry name" value="EF-hand-dom_pair"/>
</dbReference>
<evidence type="ECO:0000256" key="15">
    <source>
        <dbReference type="SAM" id="Phobius"/>
    </source>
</evidence>
<evidence type="ECO:0000256" key="7">
    <source>
        <dbReference type="ARBA" id="ARBA00022837"/>
    </source>
</evidence>
<dbReference type="Gene3D" id="1.20.120.350">
    <property type="entry name" value="Voltage-gated potassium channels. Chain C"/>
    <property type="match status" value="1"/>
</dbReference>
<dbReference type="CDD" id="cd00051">
    <property type="entry name" value="EFh"/>
    <property type="match status" value="1"/>
</dbReference>
<comment type="caution">
    <text evidence="17">The sequence shown here is derived from an EMBL/GenBank/DDBJ whole genome shotgun (WGS) entry which is preliminary data.</text>
</comment>
<dbReference type="OrthoDB" id="186625at2759"/>
<dbReference type="InterPro" id="IPR050599">
    <property type="entry name" value="VDCC_alpha-1_subunit"/>
</dbReference>
<evidence type="ECO:0000256" key="1">
    <source>
        <dbReference type="ARBA" id="ARBA00004141"/>
    </source>
</evidence>
<evidence type="ECO:0000256" key="12">
    <source>
        <dbReference type="ARBA" id="ARBA00023180"/>
    </source>
</evidence>
<dbReference type="GO" id="GO:0005509">
    <property type="term" value="F:calcium ion binding"/>
    <property type="evidence" value="ECO:0007669"/>
    <property type="project" value="InterPro"/>
</dbReference>
<reference evidence="17" key="1">
    <citation type="submission" date="2021-02" db="EMBL/GenBank/DDBJ databases">
        <authorList>
            <person name="Dougan E. K."/>
            <person name="Rhodes N."/>
            <person name="Thang M."/>
            <person name="Chan C."/>
        </authorList>
    </citation>
    <scope>NUCLEOTIDE SEQUENCE</scope>
</reference>
<accession>A0A812K586</accession>
<dbReference type="Pfam" id="PF00520">
    <property type="entry name" value="Ion_trans"/>
    <property type="match status" value="1"/>
</dbReference>
<keyword evidence="5" id="KW-0107">Calcium channel</keyword>
<evidence type="ECO:0000259" key="16">
    <source>
        <dbReference type="PROSITE" id="PS50222"/>
    </source>
</evidence>
<keyword evidence="8" id="KW-0851">Voltage-gated channel</keyword>
<dbReference type="EMBL" id="CAJNDS010000591">
    <property type="protein sequence ID" value="CAE7221070.1"/>
    <property type="molecule type" value="Genomic_DNA"/>
</dbReference>
<evidence type="ECO:0000256" key="9">
    <source>
        <dbReference type="ARBA" id="ARBA00022989"/>
    </source>
</evidence>
<feature type="transmembrane region" description="Helical" evidence="15">
    <location>
        <begin position="276"/>
        <end position="297"/>
    </location>
</feature>
<dbReference type="Gene3D" id="1.10.287.70">
    <property type="match status" value="1"/>
</dbReference>
<feature type="region of interest" description="Disordered" evidence="14">
    <location>
        <begin position="123"/>
        <end position="144"/>
    </location>
</feature>
<evidence type="ECO:0000256" key="4">
    <source>
        <dbReference type="ARBA" id="ARBA00022568"/>
    </source>
</evidence>
<evidence type="ECO:0000256" key="10">
    <source>
        <dbReference type="ARBA" id="ARBA00023065"/>
    </source>
</evidence>
<organism evidence="17 18">
    <name type="scientific">Symbiodinium natans</name>
    <dbReference type="NCBI Taxonomy" id="878477"/>
    <lineage>
        <taxon>Eukaryota</taxon>
        <taxon>Sar</taxon>
        <taxon>Alveolata</taxon>
        <taxon>Dinophyceae</taxon>
        <taxon>Suessiales</taxon>
        <taxon>Symbiodiniaceae</taxon>
        <taxon>Symbiodinium</taxon>
    </lineage>
</organism>
<keyword evidence="9 15" id="KW-1133">Transmembrane helix</keyword>
<comment type="subcellular location">
    <subcellularLocation>
        <location evidence="1">Membrane</location>
        <topology evidence="1">Multi-pass membrane protein</topology>
    </subcellularLocation>
</comment>
<keyword evidence="12" id="KW-0325">Glycoprotein</keyword>
<dbReference type="GO" id="GO:0098703">
    <property type="term" value="P:calcium ion import across plasma membrane"/>
    <property type="evidence" value="ECO:0007669"/>
    <property type="project" value="TreeGrafter"/>
</dbReference>
<dbReference type="InterPro" id="IPR005821">
    <property type="entry name" value="Ion_trans_dom"/>
</dbReference>
<keyword evidence="11 15" id="KW-0472">Membrane</keyword>
<evidence type="ECO:0000313" key="18">
    <source>
        <dbReference type="Proteomes" id="UP000604046"/>
    </source>
</evidence>
<evidence type="ECO:0000256" key="6">
    <source>
        <dbReference type="ARBA" id="ARBA00022692"/>
    </source>
</evidence>
<evidence type="ECO:0000313" key="17">
    <source>
        <dbReference type="EMBL" id="CAE7221070.1"/>
    </source>
</evidence>
<proteinExistence type="predicted"/>
<evidence type="ECO:0000256" key="3">
    <source>
        <dbReference type="ARBA" id="ARBA00022553"/>
    </source>
</evidence>
<keyword evidence="3" id="KW-0597">Phosphoprotein</keyword>
<keyword evidence="7" id="KW-0106">Calcium</keyword>
<name>A0A812K586_9DINO</name>
<protein>
    <submittedName>
        <fullName evidence="17">Catsper1 protein</fullName>
    </submittedName>
</protein>
<evidence type="ECO:0000256" key="11">
    <source>
        <dbReference type="ARBA" id="ARBA00023136"/>
    </source>
</evidence>
<keyword evidence="18" id="KW-1185">Reference proteome</keyword>
<dbReference type="InterPro" id="IPR027359">
    <property type="entry name" value="Volt_channel_dom_sf"/>
</dbReference>
<feature type="transmembrane region" description="Helical" evidence="15">
    <location>
        <begin position="421"/>
        <end position="445"/>
    </location>
</feature>
<keyword evidence="2" id="KW-0813">Transport</keyword>
<dbReference type="GO" id="GO:0005891">
    <property type="term" value="C:voltage-gated calcium channel complex"/>
    <property type="evidence" value="ECO:0007669"/>
    <property type="project" value="TreeGrafter"/>
</dbReference>
<feature type="transmembrane region" description="Helical" evidence="15">
    <location>
        <begin position="250"/>
        <end position="270"/>
    </location>
</feature>
<evidence type="ECO:0000256" key="13">
    <source>
        <dbReference type="ARBA" id="ARBA00023303"/>
    </source>
</evidence>
<keyword evidence="13" id="KW-0407">Ion channel</keyword>
<dbReference type="GO" id="GO:0008331">
    <property type="term" value="F:high voltage-gated calcium channel activity"/>
    <property type="evidence" value="ECO:0007669"/>
    <property type="project" value="TreeGrafter"/>
</dbReference>
<dbReference type="InterPro" id="IPR018247">
    <property type="entry name" value="EF_Hand_1_Ca_BS"/>
</dbReference>
<dbReference type="PANTHER" id="PTHR45628:SF7">
    <property type="entry name" value="VOLTAGE-DEPENDENT CALCIUM CHANNEL TYPE A SUBUNIT ALPHA-1"/>
    <property type="match status" value="1"/>
</dbReference>
<evidence type="ECO:0000256" key="5">
    <source>
        <dbReference type="ARBA" id="ARBA00022673"/>
    </source>
</evidence>
<dbReference type="SUPFAM" id="SSF81324">
    <property type="entry name" value="Voltage-gated potassium channels"/>
    <property type="match status" value="1"/>
</dbReference>
<dbReference type="InterPro" id="IPR002048">
    <property type="entry name" value="EF_hand_dom"/>
</dbReference>
<feature type="domain" description="EF-hand" evidence="16">
    <location>
        <begin position="510"/>
        <end position="545"/>
    </location>
</feature>
<dbReference type="Proteomes" id="UP000604046">
    <property type="component" value="Unassembled WGS sequence"/>
</dbReference>
<dbReference type="PANTHER" id="PTHR45628">
    <property type="entry name" value="VOLTAGE-DEPENDENT CALCIUM CHANNEL TYPE A SUBUNIT ALPHA-1"/>
    <property type="match status" value="1"/>
</dbReference>
<keyword evidence="10" id="KW-0406">Ion transport</keyword>
<evidence type="ECO:0000256" key="8">
    <source>
        <dbReference type="ARBA" id="ARBA00022882"/>
    </source>
</evidence>
<evidence type="ECO:0000256" key="14">
    <source>
        <dbReference type="SAM" id="MobiDB-lite"/>
    </source>
</evidence>
<dbReference type="PROSITE" id="PS00018">
    <property type="entry name" value="EF_HAND_1"/>
    <property type="match status" value="2"/>
</dbReference>
<keyword evidence="6 15" id="KW-0812">Transmembrane</keyword>
<sequence>MDPSVAQALEQLASVKEQQLTSVQSITALKAQHHDWQQHLTELLGRIEVQLQVHAPPVPAAPENSPWHIQTGTALEASQPAEAGAKPKAKTGMAAQVSSRVQRSCGDVEENDEVAEAEESLFESKFEETDEGAPETQVETRGRVSSRTTLEDIFRTRKTVLPKDNQPIALGSVVLEEMAATTQVEEPPLGDLWSRFKSKAAYVAHSSWFEFASGFVIMVNLATIGAEAELSLAQGVEFGRDSWPYLVERVFLAIYLVEAVVRGVGIGWPVLKDGWFLMDAGLVCVGLLALLVVPSFGATELEGVEKLLIVRGLRLLRLLRALRMVSHFKIMWRLVHGLLTSAETILAVTMLLLVLIFVFACVAVEVIAKDKELAKHDELTEFVIDEYFSSLHVTVMTLMQFVTMDSLATIYFPLILARPSLLFFFLPMLIFISIGLMNLVTAALVENAMKHQVQVEEEHKIALKAKVREALPAIVKIFEQLDQDKSGNITQEELRHVPVDVLPPKVLSAVCADSWEELFEYLDVDGTGTLSQTEFVEGLLNLCLLDMPIATVQTLKLLQIIRNSITHIDDSLLQIKSMGTR</sequence>
<dbReference type="AlphaFoldDB" id="A0A812K586"/>
<gene>
    <name evidence="17" type="primary">Catsper1</name>
    <name evidence="17" type="ORF">SNAT2548_LOCUS8120</name>
</gene>